<dbReference type="EMBL" id="CADCWJ010000544">
    <property type="protein sequence ID" value="CAA9571664.1"/>
    <property type="molecule type" value="Genomic_DNA"/>
</dbReference>
<feature type="non-terminal residue" evidence="1">
    <location>
        <position position="45"/>
    </location>
</feature>
<sequence length="45" mass="4564">WPPGAATPARPCPRIGPCTASPPIHVEMTITHPGGAGLLERPVPG</sequence>
<feature type="non-terminal residue" evidence="1">
    <location>
        <position position="1"/>
    </location>
</feature>
<name>A0A6J4VAL0_9BACT</name>
<dbReference type="AlphaFoldDB" id="A0A6J4VAL0"/>
<reference evidence="1" key="1">
    <citation type="submission" date="2020-02" db="EMBL/GenBank/DDBJ databases">
        <authorList>
            <person name="Meier V. D."/>
        </authorList>
    </citation>
    <scope>NUCLEOTIDE SEQUENCE</scope>
    <source>
        <strain evidence="1">AVDCRST_MAG87</strain>
    </source>
</reference>
<accession>A0A6J4VAL0</accession>
<organism evidence="1">
    <name type="scientific">uncultured Thermomicrobiales bacterium</name>
    <dbReference type="NCBI Taxonomy" id="1645740"/>
    <lineage>
        <taxon>Bacteria</taxon>
        <taxon>Pseudomonadati</taxon>
        <taxon>Thermomicrobiota</taxon>
        <taxon>Thermomicrobia</taxon>
        <taxon>Thermomicrobiales</taxon>
        <taxon>environmental samples</taxon>
    </lineage>
</organism>
<proteinExistence type="predicted"/>
<protein>
    <submittedName>
        <fullName evidence="1">Uncharacterized protein</fullName>
    </submittedName>
</protein>
<gene>
    <name evidence="1" type="ORF">AVDCRST_MAG87-2478</name>
</gene>
<evidence type="ECO:0000313" key="1">
    <source>
        <dbReference type="EMBL" id="CAA9571664.1"/>
    </source>
</evidence>